<dbReference type="EMBL" id="JAWWNJ010000011">
    <property type="protein sequence ID" value="KAK7045194.1"/>
    <property type="molecule type" value="Genomic_DNA"/>
</dbReference>
<protein>
    <submittedName>
        <fullName evidence="1">Uncharacterized protein</fullName>
    </submittedName>
</protein>
<keyword evidence="2" id="KW-1185">Reference proteome</keyword>
<sequence>MELMFENLLVRHSTNFSDPSVQGFDAILGVLFPFWSLRSCVGKQNRSFIKHVATYINTRNSPEAVYHSLRGCRDLLLSSLRTTLPCGNPNNTETSVLMAAHRLLRFSRGFDYGDTRKRGDVDGFADMIDRVDESSACPLIVSIAALLQYHCLQSCSGSTIDAMWLCKKGDKACQIHPLTPLKEEIDSAKPSGMHPDLQAEARLLNVCNFLENCRSDAPYMARETLAFITAVEPHGSIRPFYQRQFARVIHDMTSYQDISLRDEMLEELVSSKMLAIYTQTRQDVAPTALQEGGPNAIEFLDDENAVKFLLEAFHSLGEIGHNRIPAAHEKIRQIVSALEDQQGRPASVYIELGDESSRYYSECSQ</sequence>
<proteinExistence type="predicted"/>
<dbReference type="Proteomes" id="UP001362999">
    <property type="component" value="Unassembled WGS sequence"/>
</dbReference>
<comment type="caution">
    <text evidence="1">The sequence shown here is derived from an EMBL/GenBank/DDBJ whole genome shotgun (WGS) entry which is preliminary data.</text>
</comment>
<evidence type="ECO:0000313" key="2">
    <source>
        <dbReference type="Proteomes" id="UP001362999"/>
    </source>
</evidence>
<name>A0AAW0D1L1_9AGAR</name>
<accession>A0AAW0D1L1</accession>
<dbReference type="AlphaFoldDB" id="A0AAW0D1L1"/>
<organism evidence="1 2">
    <name type="scientific">Favolaschia claudopus</name>
    <dbReference type="NCBI Taxonomy" id="2862362"/>
    <lineage>
        <taxon>Eukaryota</taxon>
        <taxon>Fungi</taxon>
        <taxon>Dikarya</taxon>
        <taxon>Basidiomycota</taxon>
        <taxon>Agaricomycotina</taxon>
        <taxon>Agaricomycetes</taxon>
        <taxon>Agaricomycetidae</taxon>
        <taxon>Agaricales</taxon>
        <taxon>Marasmiineae</taxon>
        <taxon>Mycenaceae</taxon>
        <taxon>Favolaschia</taxon>
    </lineage>
</organism>
<reference evidence="1 2" key="1">
    <citation type="journal article" date="2024" name="J Genomics">
        <title>Draft genome sequencing and assembly of Favolaschia claudopus CIRM-BRFM 2984 isolated from oak limbs.</title>
        <authorList>
            <person name="Navarro D."/>
            <person name="Drula E."/>
            <person name="Chaduli D."/>
            <person name="Cazenave R."/>
            <person name="Ahrendt S."/>
            <person name="Wang J."/>
            <person name="Lipzen A."/>
            <person name="Daum C."/>
            <person name="Barry K."/>
            <person name="Grigoriev I.V."/>
            <person name="Favel A."/>
            <person name="Rosso M.N."/>
            <person name="Martin F."/>
        </authorList>
    </citation>
    <scope>NUCLEOTIDE SEQUENCE [LARGE SCALE GENOMIC DNA]</scope>
    <source>
        <strain evidence="1 2">CIRM-BRFM 2984</strain>
    </source>
</reference>
<evidence type="ECO:0000313" key="1">
    <source>
        <dbReference type="EMBL" id="KAK7045194.1"/>
    </source>
</evidence>
<gene>
    <name evidence="1" type="ORF">R3P38DRAFT_3434010</name>
</gene>